<reference evidence="7" key="1">
    <citation type="submission" date="2016-03" db="EMBL/GenBank/DDBJ databases">
        <title>Updated assembly of Pseudogymnoascus destructans, the fungus causing white-nose syndrome of bats.</title>
        <authorList>
            <person name="Palmer J.M."/>
            <person name="Drees K.P."/>
            <person name="Foster J.T."/>
            <person name="Lindner D.L."/>
        </authorList>
    </citation>
    <scope>NUCLEOTIDE SEQUENCE [LARGE SCALE GENOMIC DNA]</scope>
    <source>
        <strain evidence="7">20631-21</strain>
    </source>
</reference>
<dbReference type="VEuPathDB" id="FungiDB:GMDG_02375"/>
<dbReference type="AlphaFoldDB" id="A0A177AHN2"/>
<dbReference type="eggNOG" id="KOG4042">
    <property type="taxonomic scope" value="Eukaryota"/>
</dbReference>
<evidence type="ECO:0000256" key="6">
    <source>
        <dbReference type="ARBA" id="ARBA00034687"/>
    </source>
</evidence>
<keyword evidence="5" id="KW-0206">Cytoskeleton</keyword>
<dbReference type="GO" id="GO:0070840">
    <property type="term" value="F:dynein complex binding"/>
    <property type="evidence" value="ECO:0007669"/>
    <property type="project" value="TreeGrafter"/>
</dbReference>
<dbReference type="InterPro" id="IPR027777">
    <property type="entry name" value="DCTN6"/>
</dbReference>
<comment type="subcellular location">
    <subcellularLocation>
        <location evidence="1">Cytoplasm</location>
        <location evidence="1">Cytoskeleton</location>
    </subcellularLocation>
</comment>
<gene>
    <name evidence="7" type="ORF">VC83_02438</name>
</gene>
<evidence type="ECO:0000256" key="4">
    <source>
        <dbReference type="ARBA" id="ARBA00022490"/>
    </source>
</evidence>
<accession>A0A177AHN2</accession>
<dbReference type="InterPro" id="IPR001451">
    <property type="entry name" value="Hexapep"/>
</dbReference>
<comment type="similarity">
    <text evidence="2">Belongs to the dynactin subunits 5/6 family. Dynactin subunit 6 subfamily.</text>
</comment>
<evidence type="ECO:0000256" key="5">
    <source>
        <dbReference type="ARBA" id="ARBA00023212"/>
    </source>
</evidence>
<dbReference type="GO" id="GO:0007052">
    <property type="term" value="P:mitotic spindle organization"/>
    <property type="evidence" value="ECO:0007669"/>
    <property type="project" value="TreeGrafter"/>
</dbReference>
<name>A0A177AHN2_9PEZI</name>
<dbReference type="EMBL" id="KV441390">
    <property type="protein sequence ID" value="OAF60781.1"/>
    <property type="molecule type" value="Genomic_DNA"/>
</dbReference>
<dbReference type="GO" id="GO:0005869">
    <property type="term" value="C:dynactin complex"/>
    <property type="evidence" value="ECO:0007669"/>
    <property type="project" value="InterPro"/>
</dbReference>
<dbReference type="RefSeq" id="XP_024326062.1">
    <property type="nucleotide sequence ID" value="XM_024466102.1"/>
</dbReference>
<sequence length="191" mass="20083">MSTKRPVAPGSSTPKPPVSFSSSITISEIAVLIGTQPILIRSYSIIHPRARLISTHGPVSIGSMCIISERASIGLLSAPTAAADPKLPGVTIGDNVAIDIGAVVEASHVGDGTHIEANARVGSGAKIGKFCRIGAFCKVAAGEVLEDYTVLFGDGLRRIDKTESDEAKLKSTRRHVEVLRKLVASKPEKFM</sequence>
<proteinExistence type="inferred from homology"/>
<dbReference type="PANTHER" id="PTHR13072">
    <property type="entry name" value="DYNACTIN 6"/>
    <property type="match status" value="1"/>
</dbReference>
<comment type="function">
    <text evidence="6">Part of the dynactin complex that activates the molecular motor dynein for ultra-processive transport along microtubules.</text>
</comment>
<evidence type="ECO:0000313" key="7">
    <source>
        <dbReference type="EMBL" id="OAF60781.1"/>
    </source>
</evidence>
<dbReference type="GeneID" id="36285521"/>
<dbReference type="SUPFAM" id="SSF51161">
    <property type="entry name" value="Trimeric LpxA-like enzymes"/>
    <property type="match status" value="1"/>
</dbReference>
<evidence type="ECO:0000256" key="3">
    <source>
        <dbReference type="ARBA" id="ARBA00016573"/>
    </source>
</evidence>
<keyword evidence="4" id="KW-0963">Cytoplasm</keyword>
<dbReference type="Gene3D" id="2.160.10.10">
    <property type="entry name" value="Hexapeptide repeat proteins"/>
    <property type="match status" value="1"/>
</dbReference>
<dbReference type="PANTHER" id="PTHR13072:SF0">
    <property type="entry name" value="DYNACTIN SUBUNIT 6"/>
    <property type="match status" value="1"/>
</dbReference>
<evidence type="ECO:0000256" key="2">
    <source>
        <dbReference type="ARBA" id="ARBA00007719"/>
    </source>
</evidence>
<dbReference type="OrthoDB" id="2355at2759"/>
<dbReference type="InterPro" id="IPR011004">
    <property type="entry name" value="Trimer_LpxA-like_sf"/>
</dbReference>
<evidence type="ECO:0000256" key="1">
    <source>
        <dbReference type="ARBA" id="ARBA00004245"/>
    </source>
</evidence>
<dbReference type="Proteomes" id="UP000077154">
    <property type="component" value="Unassembled WGS sequence"/>
</dbReference>
<dbReference type="Pfam" id="PF00132">
    <property type="entry name" value="Hexapep"/>
    <property type="match status" value="1"/>
</dbReference>
<protein>
    <recommendedName>
        <fullName evidence="3">Dynactin subunit 6</fullName>
    </recommendedName>
</protein>
<organism evidence="7">
    <name type="scientific">Pseudogymnoascus destructans</name>
    <dbReference type="NCBI Taxonomy" id="655981"/>
    <lineage>
        <taxon>Eukaryota</taxon>
        <taxon>Fungi</taxon>
        <taxon>Dikarya</taxon>
        <taxon>Ascomycota</taxon>
        <taxon>Pezizomycotina</taxon>
        <taxon>Leotiomycetes</taxon>
        <taxon>Thelebolales</taxon>
        <taxon>Thelebolaceae</taxon>
        <taxon>Pseudogymnoascus</taxon>
    </lineage>
</organism>